<protein>
    <recommendedName>
        <fullName evidence="1">Amine oxidase domain-containing protein</fullName>
    </recommendedName>
</protein>
<dbReference type="InterPro" id="IPR036188">
    <property type="entry name" value="FAD/NAD-bd_sf"/>
</dbReference>
<keyword evidence="3" id="KW-1185">Reference proteome</keyword>
<dbReference type="Pfam" id="PF01593">
    <property type="entry name" value="Amino_oxidase"/>
    <property type="match status" value="1"/>
</dbReference>
<dbReference type="Gene3D" id="3.50.50.60">
    <property type="entry name" value="FAD/NAD(P)-binding domain"/>
    <property type="match status" value="1"/>
</dbReference>
<dbReference type="Gene3D" id="3.90.660.50">
    <property type="match status" value="1"/>
</dbReference>
<dbReference type="Proteomes" id="UP000055136">
    <property type="component" value="Chromosome"/>
</dbReference>
<gene>
    <name evidence="2" type="ORF">Tel_08420</name>
</gene>
<feature type="domain" description="Amine oxidase" evidence="1">
    <location>
        <begin position="16"/>
        <end position="436"/>
    </location>
</feature>
<name>A0A0S2TDF6_9GAMM</name>
<evidence type="ECO:0000313" key="2">
    <source>
        <dbReference type="EMBL" id="ALP53178.1"/>
    </source>
</evidence>
<dbReference type="PANTHER" id="PTHR42923:SF47">
    <property type="entry name" value="BLR3003 PROTEIN"/>
    <property type="match status" value="1"/>
</dbReference>
<dbReference type="STRING" id="1748243.Tel_08420"/>
<proteinExistence type="predicted"/>
<evidence type="ECO:0000259" key="1">
    <source>
        <dbReference type="Pfam" id="PF01593"/>
    </source>
</evidence>
<dbReference type="InterPro" id="IPR002937">
    <property type="entry name" value="Amino_oxidase"/>
</dbReference>
<dbReference type="GO" id="GO:0016491">
    <property type="term" value="F:oxidoreductase activity"/>
    <property type="evidence" value="ECO:0007669"/>
    <property type="project" value="InterPro"/>
</dbReference>
<dbReference type="PANTHER" id="PTHR42923">
    <property type="entry name" value="PROTOPORPHYRINOGEN OXIDASE"/>
    <property type="match status" value="1"/>
</dbReference>
<dbReference type="NCBIfam" id="TIGR03467">
    <property type="entry name" value="HpnE"/>
    <property type="match status" value="1"/>
</dbReference>
<dbReference type="EMBL" id="CP013099">
    <property type="protein sequence ID" value="ALP53178.1"/>
    <property type="molecule type" value="Genomic_DNA"/>
</dbReference>
<sequence>MATQALNTVVVGGGWAGLAAATTLSRYGMAVDLFESGSVLGGRARSVSNQDWHIDNGQHMMLGAYRNILGMLQTLGIPEHRMVKRKLLQFEMRSARQQTVTLHVHNMAAPMHLLWGLMRAKGLDLHERGTALRLGARLIRNRFSIGQDQPLEKWLLQHGQTRRLIQFLWQPLCLAMLNTPIRDASTQVFLRILRKHFAREREDSDLLFILPRLSDALPRHARHFIEDHGGRLHLQRRITGLAIAAGKLQGFYCGEAFQPCERLILATPPWSTQKLLSAHPQTRVLADTLAQFHHHPICTIYLQYPDSVSLGNDLIGLVDGIGHWVFDRRINGQPGLMAVVICGPGNHMTLDNQTLAQALMEELAALYPHWPPAMRWRVLREKRATFGCDAGIQQKRPEAKTAVEGLWLAGDYLNTGYPSTLEGAVKSGIMSARALLADDALDAAMRAS</sequence>
<reference evidence="2" key="1">
    <citation type="submission" date="2015-10" db="EMBL/GenBank/DDBJ databases">
        <title>Description of Candidatus Tenderia electrophaga gen. nov, sp. nov., an Uncultivated Electroautotroph from a Biocathode Enrichment.</title>
        <authorList>
            <person name="Eddie B.J."/>
            <person name="Malanoski A.P."/>
            <person name="Wang Z."/>
            <person name="Hall R.J."/>
            <person name="Oh S.D."/>
            <person name="Heiner C."/>
            <person name="Lin B."/>
            <person name="Strycharz-Glaven S.M."/>
        </authorList>
    </citation>
    <scope>NUCLEOTIDE SEQUENCE [LARGE SCALE GENOMIC DNA]</scope>
    <source>
        <strain evidence="2">NRL1</strain>
    </source>
</reference>
<dbReference type="InterPro" id="IPR050464">
    <property type="entry name" value="Zeta_carotene_desat/Oxidored"/>
</dbReference>
<evidence type="ECO:0000313" key="3">
    <source>
        <dbReference type="Proteomes" id="UP000055136"/>
    </source>
</evidence>
<accession>A0A0S2TDF6</accession>
<dbReference type="AlphaFoldDB" id="A0A0S2TDF6"/>
<dbReference type="KEGG" id="tee:Tel_08420"/>
<dbReference type="InterPro" id="IPR017830">
    <property type="entry name" value="SQase_HpnE"/>
</dbReference>
<organism evidence="2 3">
    <name type="scientific">Candidatus Tenderia electrophaga</name>
    <dbReference type="NCBI Taxonomy" id="1748243"/>
    <lineage>
        <taxon>Bacteria</taxon>
        <taxon>Pseudomonadati</taxon>
        <taxon>Pseudomonadota</taxon>
        <taxon>Gammaproteobacteria</taxon>
        <taxon>Candidatus Tenderiales</taxon>
        <taxon>Candidatus Tenderiaceae</taxon>
        <taxon>Candidatus Tenderia</taxon>
    </lineage>
</organism>
<dbReference type="SUPFAM" id="SSF51905">
    <property type="entry name" value="FAD/NAD(P)-binding domain"/>
    <property type="match status" value="1"/>
</dbReference>